<dbReference type="InterPro" id="IPR003611">
    <property type="entry name" value="NUMOD3"/>
</dbReference>
<feature type="compositionally biased region" description="Basic residues" evidence="1">
    <location>
        <begin position="101"/>
        <end position="110"/>
    </location>
</feature>
<name>A0A836BUE9_9CHLO</name>
<evidence type="ECO:0000313" key="4">
    <source>
        <dbReference type="Proteomes" id="UP000612055"/>
    </source>
</evidence>
<sequence>MTLITFANQLVELDAQKVLEFLPGLAWEARADKPGKKHNPRYYASLLARCHAGPFEAVRESFNARGPKTEEHRAKISAALTGKKWGPPSEETRAKIAAAKTGKKRGPPGR</sequence>
<keyword evidence="4" id="KW-1185">Reference proteome</keyword>
<gene>
    <name evidence="3" type="ORF">HYH03_011944</name>
</gene>
<accession>A0A836BUE9</accession>
<reference evidence="3" key="1">
    <citation type="journal article" date="2020" name="bioRxiv">
        <title>Comparative genomics of Chlamydomonas.</title>
        <authorList>
            <person name="Craig R.J."/>
            <person name="Hasan A.R."/>
            <person name="Ness R.W."/>
            <person name="Keightley P.D."/>
        </authorList>
    </citation>
    <scope>NUCLEOTIDE SEQUENCE</scope>
    <source>
        <strain evidence="3">CCAP 11/70</strain>
    </source>
</reference>
<evidence type="ECO:0000256" key="1">
    <source>
        <dbReference type="SAM" id="MobiDB-lite"/>
    </source>
</evidence>
<feature type="domain" description="Nuclease associated modular" evidence="2">
    <location>
        <begin position="68"/>
        <end position="84"/>
    </location>
</feature>
<dbReference type="GO" id="GO:0003677">
    <property type="term" value="F:DNA binding"/>
    <property type="evidence" value="ECO:0007669"/>
    <property type="project" value="InterPro"/>
</dbReference>
<feature type="domain" description="Nuclease associated modular" evidence="2">
    <location>
        <begin position="89"/>
        <end position="104"/>
    </location>
</feature>
<organism evidence="3 4">
    <name type="scientific">Edaphochlamys debaryana</name>
    <dbReference type="NCBI Taxonomy" id="47281"/>
    <lineage>
        <taxon>Eukaryota</taxon>
        <taxon>Viridiplantae</taxon>
        <taxon>Chlorophyta</taxon>
        <taxon>core chlorophytes</taxon>
        <taxon>Chlorophyceae</taxon>
        <taxon>CS clade</taxon>
        <taxon>Chlamydomonadales</taxon>
        <taxon>Chlamydomonadales incertae sedis</taxon>
        <taxon>Edaphochlamys</taxon>
    </lineage>
</organism>
<evidence type="ECO:0000313" key="3">
    <source>
        <dbReference type="EMBL" id="KAG2489491.1"/>
    </source>
</evidence>
<feature type="region of interest" description="Disordered" evidence="1">
    <location>
        <begin position="78"/>
        <end position="110"/>
    </location>
</feature>
<comment type="caution">
    <text evidence="3">The sequence shown here is derived from an EMBL/GenBank/DDBJ whole genome shotgun (WGS) entry which is preliminary data.</text>
</comment>
<dbReference type="Pfam" id="PF07460">
    <property type="entry name" value="NUMOD3"/>
    <property type="match status" value="2"/>
</dbReference>
<evidence type="ECO:0000259" key="2">
    <source>
        <dbReference type="Pfam" id="PF07460"/>
    </source>
</evidence>
<protein>
    <recommendedName>
        <fullName evidence="2">Nuclease associated modular domain-containing protein</fullName>
    </recommendedName>
</protein>
<dbReference type="EMBL" id="JAEHOE010000072">
    <property type="protein sequence ID" value="KAG2489491.1"/>
    <property type="molecule type" value="Genomic_DNA"/>
</dbReference>
<dbReference type="Proteomes" id="UP000612055">
    <property type="component" value="Unassembled WGS sequence"/>
</dbReference>
<proteinExistence type="predicted"/>
<dbReference type="AlphaFoldDB" id="A0A836BUE9"/>